<sequence length="448" mass="54303">MSTINELLNYFGGEDKEQNEINENDEKEKREKVTVKRYFPGKKPHYAKESEDEDLTDDEEENEEDKNQLFTNDLKKNKNNDPQHVEMGTGVHVRNDETRRRYERLRNIKTDAQQRAERRTREVTVISHAEEKKDEAEEEEEAKEEAEEEAEEEVAEAEEEVEDEADEADEEEEEEEEEDEEEDDDDDSYLESDSDNSDTVVKHEFVSKKGRKTLLENVEKEEKEKKKLENINSEKELINIEKKENVIKETLNAEMMEEMLKNKKNNFFSSEEDFDDDEKDEELNEKEYELWKVRHYERLKRDEQERKKHEILQEEIKERRKMTDKEIIEENKHLPHKANNKKKKKMLFMQKYYHRGGFYQDLFEEGKEEIYRRDYNEPTYEDRIDKEKLPKVLQVRRGNFGKQGQTKYTHLLDNDTSKKDSLWNNPQFNSKNNKKKYDEFDRPTYKRR</sequence>
<reference evidence="4 5" key="1">
    <citation type="journal article" date="2014" name="BMC Biol.">
        <title>A comprehensive evaluation of rodent malaria parasite genomes and gene expression.</title>
        <authorList>
            <person name="Otto T.D."/>
            <person name="Bohme U."/>
            <person name="Jackson A.P."/>
            <person name="Hunt M."/>
            <person name="Franke-Fayard B."/>
            <person name="Hoeijmakers W.A."/>
            <person name="Religa A.A."/>
            <person name="Robertson L."/>
            <person name="Sanders M."/>
            <person name="Ogun S.A."/>
            <person name="Cunningham D."/>
            <person name="Erhart A."/>
            <person name="Billker O."/>
            <person name="Khan S.M."/>
            <person name="Stunnenberg H.G."/>
            <person name="Langhorne J."/>
            <person name="Holder A.A."/>
            <person name="Waters A.P."/>
            <person name="Newbold C.I."/>
            <person name="Pain A."/>
            <person name="Berriman M."/>
            <person name="Janse C.J."/>
        </authorList>
    </citation>
    <scope>NUCLEOTIDE SEQUENCE [LARGE SCALE GENOMIC DNA]</scope>
    <source>
        <strain evidence="4 5">AS</strain>
    </source>
</reference>
<dbReference type="OrthoDB" id="1111734at2759"/>
<name>A0A4V0KB90_PLACU</name>
<keyword evidence="1" id="KW-0175">Coiled coil</keyword>
<feature type="compositionally biased region" description="Basic and acidic residues" evidence="2">
    <location>
        <begin position="93"/>
        <end position="135"/>
    </location>
</feature>
<dbReference type="GeneID" id="3490234"/>
<accession>A0A4V0KB90</accession>
<feature type="compositionally biased region" description="Basic and acidic residues" evidence="2">
    <location>
        <begin position="410"/>
        <end position="421"/>
    </location>
</feature>
<evidence type="ECO:0000256" key="2">
    <source>
        <dbReference type="SAM" id="MobiDB-lite"/>
    </source>
</evidence>
<evidence type="ECO:0000313" key="5">
    <source>
        <dbReference type="Proteomes" id="UP000071118"/>
    </source>
</evidence>
<feature type="compositionally biased region" description="Polar residues" evidence="2">
    <location>
        <begin position="422"/>
        <end position="431"/>
    </location>
</feature>
<evidence type="ECO:0000259" key="3">
    <source>
        <dbReference type="Pfam" id="PF06991"/>
    </source>
</evidence>
<protein>
    <submittedName>
        <fullName evidence="4">Micro-fibrillar-associated protein, putative</fullName>
    </submittedName>
</protein>
<evidence type="ECO:0000256" key="1">
    <source>
        <dbReference type="SAM" id="Coils"/>
    </source>
</evidence>
<dbReference type="RefSeq" id="XP_016654650.1">
    <property type="nucleotide sequence ID" value="XM_016799347.1"/>
</dbReference>
<dbReference type="Pfam" id="PF06991">
    <property type="entry name" value="MFAP1"/>
    <property type="match status" value="1"/>
</dbReference>
<feature type="coiled-coil region" evidence="1">
    <location>
        <begin position="211"/>
        <end position="243"/>
    </location>
</feature>
<dbReference type="InterPro" id="IPR009730">
    <property type="entry name" value="MFAP1_C"/>
</dbReference>
<proteinExistence type="predicted"/>
<dbReference type="VEuPathDB" id="PlasmoDB:PCHAS_1344000"/>
<dbReference type="PANTHER" id="PTHR15327">
    <property type="entry name" value="MICROFIBRIL-ASSOCIATED PROTEIN"/>
    <property type="match status" value="1"/>
</dbReference>
<dbReference type="Proteomes" id="UP000071118">
    <property type="component" value="Chromosome 13"/>
</dbReference>
<dbReference type="InterPro" id="IPR033194">
    <property type="entry name" value="MFAP1"/>
</dbReference>
<feature type="domain" description="Micro-fibrillar-associated protein 1 C-terminal" evidence="3">
    <location>
        <begin position="193"/>
        <end position="416"/>
    </location>
</feature>
<evidence type="ECO:0000313" key="4">
    <source>
        <dbReference type="EMBL" id="VTZ70392.1"/>
    </source>
</evidence>
<feature type="compositionally biased region" description="Basic and acidic residues" evidence="2">
    <location>
        <begin position="13"/>
        <end position="34"/>
    </location>
</feature>
<dbReference type="EMBL" id="LK022890">
    <property type="protein sequence ID" value="VTZ70392.1"/>
    <property type="molecule type" value="Genomic_DNA"/>
</dbReference>
<gene>
    <name evidence="4" type="ORF">PCHAS_1344000</name>
</gene>
<feature type="compositionally biased region" description="Acidic residues" evidence="2">
    <location>
        <begin position="136"/>
        <end position="196"/>
    </location>
</feature>
<organism evidence="4 5">
    <name type="scientific">Plasmodium chabaudi chabaudi</name>
    <dbReference type="NCBI Taxonomy" id="31271"/>
    <lineage>
        <taxon>Eukaryota</taxon>
        <taxon>Sar</taxon>
        <taxon>Alveolata</taxon>
        <taxon>Apicomplexa</taxon>
        <taxon>Aconoidasida</taxon>
        <taxon>Haemosporida</taxon>
        <taxon>Plasmodiidae</taxon>
        <taxon>Plasmodium</taxon>
        <taxon>Plasmodium (Vinckeia)</taxon>
    </lineage>
</organism>
<feature type="region of interest" description="Disordered" evidence="2">
    <location>
        <begin position="1"/>
        <end position="206"/>
    </location>
</feature>
<feature type="compositionally biased region" description="Basic and acidic residues" evidence="2">
    <location>
        <begin position="73"/>
        <end position="84"/>
    </location>
</feature>
<feature type="compositionally biased region" description="Basic and acidic residues" evidence="2">
    <location>
        <begin position="435"/>
        <end position="448"/>
    </location>
</feature>
<feature type="compositionally biased region" description="Acidic residues" evidence="2">
    <location>
        <begin position="50"/>
        <end position="64"/>
    </location>
</feature>
<feature type="region of interest" description="Disordered" evidence="2">
    <location>
        <begin position="396"/>
        <end position="448"/>
    </location>
</feature>
<dbReference type="KEGG" id="pcb:PCHAS_1344000"/>
<dbReference type="AlphaFoldDB" id="A0A4V0KB90"/>
<keyword evidence="5" id="KW-1185">Reference proteome</keyword>